<keyword evidence="10" id="KW-0677">Repeat</keyword>
<dbReference type="WBParaSite" id="TREG1_47740.1">
    <property type="protein sequence ID" value="TREG1_47740.1"/>
    <property type="gene ID" value="TREG1_47740"/>
</dbReference>
<evidence type="ECO:0000256" key="17">
    <source>
        <dbReference type="ARBA" id="ARBA00023180"/>
    </source>
</evidence>
<feature type="transmembrane region" description="Helical" evidence="20">
    <location>
        <begin position="770"/>
        <end position="789"/>
    </location>
</feature>
<dbReference type="GO" id="GO:0030424">
    <property type="term" value="C:axon"/>
    <property type="evidence" value="ECO:0007669"/>
    <property type="project" value="TreeGrafter"/>
</dbReference>
<dbReference type="SMART" id="SM00237">
    <property type="entry name" value="Calx_beta"/>
    <property type="match status" value="2"/>
</dbReference>
<reference evidence="23" key="2">
    <citation type="submission" date="2023-11" db="UniProtKB">
        <authorList>
            <consortium name="WormBaseParasite"/>
        </authorList>
    </citation>
    <scope>IDENTIFICATION</scope>
</reference>
<feature type="transmembrane region" description="Helical" evidence="20">
    <location>
        <begin position="796"/>
        <end position="815"/>
    </location>
</feature>
<dbReference type="InterPro" id="IPR003644">
    <property type="entry name" value="Calx_beta"/>
</dbReference>
<dbReference type="InterPro" id="IPR004836">
    <property type="entry name" value="Na_Ca_Ex"/>
</dbReference>
<dbReference type="Proteomes" id="UP000050795">
    <property type="component" value="Unassembled WGS sequence"/>
</dbReference>
<dbReference type="Gene3D" id="1.20.1420.30">
    <property type="entry name" value="NCX, central ion-binding region"/>
    <property type="match status" value="2"/>
</dbReference>
<dbReference type="AlphaFoldDB" id="A0AA85JXJ2"/>
<keyword evidence="11" id="KW-0106">Calcium</keyword>
<organism evidence="22 23">
    <name type="scientific">Trichobilharzia regenti</name>
    <name type="common">Nasal bird schistosome</name>
    <dbReference type="NCBI Taxonomy" id="157069"/>
    <lineage>
        <taxon>Eukaryota</taxon>
        <taxon>Metazoa</taxon>
        <taxon>Spiralia</taxon>
        <taxon>Lophotrochozoa</taxon>
        <taxon>Platyhelminthes</taxon>
        <taxon>Trematoda</taxon>
        <taxon>Digenea</taxon>
        <taxon>Strigeidida</taxon>
        <taxon>Schistosomatoidea</taxon>
        <taxon>Schistosomatidae</taxon>
        <taxon>Trichobilharzia</taxon>
    </lineage>
</organism>
<keyword evidence="9" id="KW-0732">Signal</keyword>
<keyword evidence="8" id="KW-0479">Metal-binding</keyword>
<keyword evidence="13 20" id="KW-1133">Transmembrane helix</keyword>
<keyword evidence="14" id="KW-0915">Sodium</keyword>
<feature type="transmembrane region" description="Helical" evidence="20">
    <location>
        <begin position="747"/>
        <end position="764"/>
    </location>
</feature>
<evidence type="ECO:0000256" key="7">
    <source>
        <dbReference type="ARBA" id="ARBA00022692"/>
    </source>
</evidence>
<evidence type="ECO:0000256" key="2">
    <source>
        <dbReference type="ARBA" id="ARBA00007489"/>
    </source>
</evidence>
<dbReference type="InterPro" id="IPR038081">
    <property type="entry name" value="CalX-like_sf"/>
</dbReference>
<dbReference type="Gene3D" id="2.60.40.2030">
    <property type="match status" value="2"/>
</dbReference>
<comment type="subcellular location">
    <subcellularLocation>
        <location evidence="1">Cell membrane</location>
        <topology evidence="1">Multi-pass membrane protein</topology>
    </subcellularLocation>
</comment>
<evidence type="ECO:0000256" key="6">
    <source>
        <dbReference type="ARBA" id="ARBA00022568"/>
    </source>
</evidence>
<evidence type="ECO:0000259" key="21">
    <source>
        <dbReference type="SMART" id="SM00237"/>
    </source>
</evidence>
<keyword evidence="18" id="KW-0739">Sodium transport</keyword>
<evidence type="ECO:0000256" key="12">
    <source>
        <dbReference type="ARBA" id="ARBA00022860"/>
    </source>
</evidence>
<feature type="transmembrane region" description="Helical" evidence="20">
    <location>
        <begin position="878"/>
        <end position="898"/>
    </location>
</feature>
<dbReference type="InterPro" id="IPR004837">
    <property type="entry name" value="NaCa_Exmemb"/>
</dbReference>
<keyword evidence="3" id="KW-0813">Transport</keyword>
<feature type="transmembrane region" description="Helical" evidence="20">
    <location>
        <begin position="846"/>
        <end position="866"/>
    </location>
</feature>
<feature type="transmembrane region" description="Helical" evidence="20">
    <location>
        <begin position="195"/>
        <end position="217"/>
    </location>
</feature>
<feature type="transmembrane region" description="Helical" evidence="20">
    <location>
        <begin position="70"/>
        <end position="88"/>
    </location>
</feature>
<dbReference type="FunFam" id="1.20.1420.30:FF:000003">
    <property type="entry name" value="sodium/calcium exchanger 1 isoform X1"/>
    <property type="match status" value="1"/>
</dbReference>
<reference evidence="22" key="1">
    <citation type="submission" date="2022-06" db="EMBL/GenBank/DDBJ databases">
        <authorList>
            <person name="Berger JAMES D."/>
            <person name="Berger JAMES D."/>
        </authorList>
    </citation>
    <scope>NUCLEOTIDE SEQUENCE [LARGE SCALE GENOMIC DNA]</scope>
</reference>
<evidence type="ECO:0000256" key="5">
    <source>
        <dbReference type="ARBA" id="ARBA00022475"/>
    </source>
</evidence>
<dbReference type="GO" id="GO:0005516">
    <property type="term" value="F:calmodulin binding"/>
    <property type="evidence" value="ECO:0007669"/>
    <property type="project" value="UniProtKB-KW"/>
</dbReference>
<dbReference type="GO" id="GO:0007154">
    <property type="term" value="P:cell communication"/>
    <property type="evidence" value="ECO:0007669"/>
    <property type="project" value="InterPro"/>
</dbReference>
<keyword evidence="17" id="KW-0325">Glycoprotein</keyword>
<dbReference type="SUPFAM" id="SSF141072">
    <property type="entry name" value="CalX-like"/>
    <property type="match status" value="2"/>
</dbReference>
<evidence type="ECO:0000256" key="16">
    <source>
        <dbReference type="ARBA" id="ARBA00023136"/>
    </source>
</evidence>
<evidence type="ECO:0000256" key="18">
    <source>
        <dbReference type="ARBA" id="ARBA00023201"/>
    </source>
</evidence>
<dbReference type="PRINTS" id="PR01259">
    <property type="entry name" value="NACAEXCHNGR"/>
</dbReference>
<dbReference type="GO" id="GO:0005432">
    <property type="term" value="F:calcium:sodium antiporter activity"/>
    <property type="evidence" value="ECO:0007669"/>
    <property type="project" value="InterPro"/>
</dbReference>
<keyword evidence="7 20" id="KW-0812">Transmembrane</keyword>
<dbReference type="InterPro" id="IPR051171">
    <property type="entry name" value="CaCA"/>
</dbReference>
<dbReference type="InterPro" id="IPR044880">
    <property type="entry name" value="NCX_ion-bd_dom_sf"/>
</dbReference>
<dbReference type="PANTHER" id="PTHR11878">
    <property type="entry name" value="SODIUM/CALCIUM EXCHANGER"/>
    <property type="match status" value="1"/>
</dbReference>
<dbReference type="NCBIfam" id="TIGR00845">
    <property type="entry name" value="caca"/>
    <property type="match status" value="1"/>
</dbReference>
<keyword evidence="6" id="KW-0109">Calcium transport</keyword>
<evidence type="ECO:0000256" key="3">
    <source>
        <dbReference type="ARBA" id="ARBA00022448"/>
    </source>
</evidence>
<dbReference type="GO" id="GO:0046872">
    <property type="term" value="F:metal ion binding"/>
    <property type="evidence" value="ECO:0007669"/>
    <property type="project" value="UniProtKB-KW"/>
</dbReference>
<dbReference type="Pfam" id="PF16494">
    <property type="entry name" value="Na_Ca_ex_C"/>
    <property type="match status" value="1"/>
</dbReference>
<protein>
    <recommendedName>
        <fullName evidence="21">Calx-beta domain-containing protein</fullName>
    </recommendedName>
</protein>
<keyword evidence="5" id="KW-1003">Cell membrane</keyword>
<feature type="transmembrane region" description="Helical" evidence="20">
    <location>
        <begin position="163"/>
        <end position="183"/>
    </location>
</feature>
<evidence type="ECO:0000256" key="14">
    <source>
        <dbReference type="ARBA" id="ARBA00023053"/>
    </source>
</evidence>
<dbReference type="GO" id="GO:0098794">
    <property type="term" value="C:postsynapse"/>
    <property type="evidence" value="ECO:0007669"/>
    <property type="project" value="TreeGrafter"/>
</dbReference>
<evidence type="ECO:0000256" key="8">
    <source>
        <dbReference type="ARBA" id="ARBA00022723"/>
    </source>
</evidence>
<evidence type="ECO:0000256" key="1">
    <source>
        <dbReference type="ARBA" id="ARBA00004651"/>
    </source>
</evidence>
<sequence length="944" mass="104786">MGSSNCLQTSSICVFFAVELLIYFIKPLNAEKLVNGTCPSKQRTFCYDGIIVPMWRPSTGITAGDKAARAIVYFAALMYLFLGVSIIADRFMAAIEVITSQEKEVTIRKKNGETQTVSVRIWNETVSNLTLMALGSSAPEILLSVIEIIGKNFEAGDLGPGTIVGSAAFNLFVIIGVCVLVVPDGEIRRIKHLSVFFITASWSVFAYLWMYLIIAVFTPGSVEVWEALLTFIFFPVIVICAYIADTKIFFKKFLRKKYRATALMKAANGDLELANHTEEVTYTPEQTDVLLEESEFDRHRMDYVEAIKEIRKRNPNIGMKELEELAQIEVLNKGPKSRAYYRMQATRQLTGSGNVIKKAKVERRMSFDDSHTTTEAYPPHVQRFFFNPGHYTVMENVGTFPVTVTRVGGDMHAVVSVEYFTLDGTAVAGEDYEPAKGILLFASGETHKQIMISIIDDDIFEEDEHFTVHLRNLEVKDSRNRVEPILIDPMVATVMVLDDDHSGVFQFDVNEVTVSESCEFAEAKVQRVSGCRGIVRLPYQTVEGTAKGGGKDFEDAVGYIEFQNDQTEGTIRIRVVDDNNYEKSEYFYVQLGEPILVDKDAVAVRRCMDKFRRARESIKAIIDWETAPSSLFSRFTQRSDSLASNVKRHSLAPHNKDETPNLLNPRKSLGLVETGKPRLGQQTRIKITITESTEFKHTVDRLVKQGKWSLVVGTSSWKEQFIEAITVSAGGEAEGEEEEKLPTCMDYVMHFLTVFWKVLFAFVPPTDYGGGWFCFTVCILVIGVLTAVIGDIASSFGCCVGLTDAVTAITFVALGTSLPDTFASKVAAVGDQYADSSIGNVTGSNAVNVFLGIGLGWSIAAIYHAIKGTQFLVQPGSLGFSVTIFCIFALAAIALILFRRKKSIGGELGGPKVAKYLSATFLFFLWFVYILLAGLENYCIIEGF</sequence>
<proteinExistence type="inferred from homology"/>
<evidence type="ECO:0000256" key="10">
    <source>
        <dbReference type="ARBA" id="ARBA00022737"/>
    </source>
</evidence>
<evidence type="ECO:0000256" key="4">
    <source>
        <dbReference type="ARBA" id="ARBA00022449"/>
    </source>
</evidence>
<evidence type="ECO:0000256" key="11">
    <source>
        <dbReference type="ARBA" id="ARBA00022837"/>
    </source>
</evidence>
<comment type="similarity">
    <text evidence="2">Belongs to the Ca(2+):cation antiporter (CaCA) (TC 2.A.19) family. SLC8 subfamily.</text>
</comment>
<evidence type="ECO:0000256" key="20">
    <source>
        <dbReference type="SAM" id="Phobius"/>
    </source>
</evidence>
<feature type="domain" description="Calx-beta" evidence="21">
    <location>
        <begin position="371"/>
        <end position="471"/>
    </location>
</feature>
<evidence type="ECO:0000256" key="15">
    <source>
        <dbReference type="ARBA" id="ARBA00023065"/>
    </source>
</evidence>
<evidence type="ECO:0000256" key="13">
    <source>
        <dbReference type="ARBA" id="ARBA00022989"/>
    </source>
</evidence>
<evidence type="ECO:0000313" key="22">
    <source>
        <dbReference type="Proteomes" id="UP000050795"/>
    </source>
</evidence>
<dbReference type="PANTHER" id="PTHR11878:SF65">
    <property type="entry name" value="NA_CA-EXCHANGE PROTEIN, ISOFORM G"/>
    <property type="match status" value="1"/>
</dbReference>
<keyword evidence="12" id="KW-0112">Calmodulin-binding</keyword>
<evidence type="ECO:0000256" key="9">
    <source>
        <dbReference type="ARBA" id="ARBA00022729"/>
    </source>
</evidence>
<keyword evidence="4" id="KW-0050">Antiport</keyword>
<dbReference type="GO" id="GO:0098703">
    <property type="term" value="P:calcium ion import across plasma membrane"/>
    <property type="evidence" value="ECO:0007669"/>
    <property type="project" value="TreeGrafter"/>
</dbReference>
<feature type="transmembrane region" description="Helical" evidence="20">
    <location>
        <begin position="918"/>
        <end position="941"/>
    </location>
</feature>
<feature type="transmembrane region" description="Helical" evidence="20">
    <location>
        <begin position="229"/>
        <end position="250"/>
    </location>
</feature>
<keyword evidence="16 20" id="KW-0472">Membrane</keyword>
<keyword evidence="22" id="KW-1185">Reference proteome</keyword>
<evidence type="ECO:0000313" key="23">
    <source>
        <dbReference type="WBParaSite" id="TREG1_47740.1"/>
    </source>
</evidence>
<dbReference type="GO" id="GO:0042383">
    <property type="term" value="C:sarcolemma"/>
    <property type="evidence" value="ECO:0007669"/>
    <property type="project" value="TreeGrafter"/>
</dbReference>
<evidence type="ECO:0000256" key="19">
    <source>
        <dbReference type="ARBA" id="ARBA00033667"/>
    </source>
</evidence>
<feature type="domain" description="Calx-beta" evidence="21">
    <location>
        <begin position="492"/>
        <end position="592"/>
    </location>
</feature>
<keyword evidence="15" id="KW-0406">Ion transport</keyword>
<dbReference type="Pfam" id="PF03160">
    <property type="entry name" value="Calx-beta"/>
    <property type="match status" value="1"/>
</dbReference>
<dbReference type="InterPro" id="IPR032452">
    <property type="entry name" value="Na_Ca_Ex_C-exten"/>
</dbReference>
<dbReference type="Pfam" id="PF01699">
    <property type="entry name" value="Na_Ca_ex"/>
    <property type="match status" value="2"/>
</dbReference>
<comment type="catalytic activity">
    <reaction evidence="19">
        <text>Ca(2+)(in) + 3 Na(+)(out) = Ca(2+)(out) + 3 Na(+)(in)</text>
        <dbReference type="Rhea" id="RHEA:69955"/>
        <dbReference type="ChEBI" id="CHEBI:29101"/>
        <dbReference type="ChEBI" id="CHEBI:29108"/>
    </reaction>
</comment>
<name>A0AA85JXJ2_TRIRE</name>
<accession>A0AA85JXJ2</accession>